<dbReference type="HAMAP" id="MF_00277">
    <property type="entry name" value="PII_uridylyl_transf"/>
    <property type="match status" value="1"/>
</dbReference>
<dbReference type="CDD" id="cd05401">
    <property type="entry name" value="NT_GlnE_GlnD_like"/>
    <property type="match status" value="1"/>
</dbReference>
<comment type="similarity">
    <text evidence="7">Belongs to the GlnD family.</text>
</comment>
<evidence type="ECO:0000256" key="4">
    <source>
        <dbReference type="ARBA" id="ARBA00022801"/>
    </source>
</evidence>
<reference evidence="11" key="1">
    <citation type="journal article" date="2009" name="Environ. Microbiol.">
        <title>Contribution of mobile genetic elements to Desulfovibrio vulgaris genome plasticity.</title>
        <authorList>
            <person name="Walker C.B."/>
            <person name="Stolyar S."/>
            <person name="Chivian D."/>
            <person name="Pinel N."/>
            <person name="Gabster J.A."/>
            <person name="Dehal P.S."/>
            <person name="He Z."/>
            <person name="Yang Z.K."/>
            <person name="Yen H.C."/>
            <person name="Zhou J."/>
            <person name="Wall J.D."/>
            <person name="Hazen T.C."/>
            <person name="Arkin A.P."/>
            <person name="Stahl D.A."/>
        </authorList>
    </citation>
    <scope>NUCLEOTIDE SEQUENCE [LARGE SCALE GENOMIC DNA]</scope>
    <source>
        <strain evidence="11">DP4</strain>
    </source>
</reference>
<comment type="function">
    <text evidence="7">Modifies, by uridylylation and deuridylylation, the PII regulatory proteins (GlnB and homologs), in response to the nitrogen status of the cell that GlnD senses through the glutamine level. Under low glutamine levels, catalyzes the conversion of the PII proteins and UTP to PII-UMP and PPi, while under higher glutamine levels, GlnD hydrolyzes PII-UMP to PII and UMP (deuridylylation). Thus, controls uridylylation state and activity of the PII proteins, and plays an important role in the regulation of nitrogen assimilation and metabolism.</text>
</comment>
<evidence type="ECO:0000256" key="6">
    <source>
        <dbReference type="ARBA" id="ARBA00023268"/>
    </source>
</evidence>
<dbReference type="SMART" id="SM00471">
    <property type="entry name" value="HDc"/>
    <property type="match status" value="1"/>
</dbReference>
<keyword evidence="4 7" id="KW-0378">Hydrolase</keyword>
<feature type="region of interest" description="Uridylyltransferase" evidence="7">
    <location>
        <begin position="1"/>
        <end position="330"/>
    </location>
</feature>
<keyword evidence="6 7" id="KW-0511">Multifunctional enzyme</keyword>
<gene>
    <name evidence="7" type="primary">glnD</name>
    <name evidence="10" type="ordered locus">Dvul_1829</name>
</gene>
<sequence length="906" mass="98378">MPRKNTPDIPGTDCKNDARKTLREGRSALAEGLAQASSDALPFEHAYSRLLDTYFRLRLAELGTGHDRVALVAVGGYGRQELCPASDIDILVLCNRSIPPQAIDLAQALFLPLWDEGFTLGHGFRTVSDCVKLAAHDHKVLASLLDARLVAGSPALLEDMVRRLDERVLPRRSHAFLSWLDTEHERRLAAHGDGTVLLEPNLKEGLGGLRDYHRILWLARIRGKAGTVEELMAQAGFSSGDATLLRQAVTFLHGVRNRLHLLSGRKNDTLFLDLQPGIAQTMGFHDDGGLLGVERFLGALHRCMSDIKGLSDAFRGVPGGPVLPVSPCPEVDAGVVIAGGAVHLCLPDGVEASPRLTLETFVRAAASPSGPTPRLDWNTRRRMAAAIAGRASELSGVEVGRALIAILTSARAFDVLEQMDAVGLLPALLPAYGAARDRVQFDGFHSYPAGMHTLFTIRQLEQLATNGPEPFATLWRECPEGAGGGAEPGRLSVLLAALFHDLGKGLEDASHHEESGAGIARDVLSAWGLPAPVVDDVAFLVREHLLLMRTAQRRDLNDEAVVGQVAGIVGDRARLERLLLLSYADASATGPKAWNRWAASLLDELRGKTLNMLRDVEAGGIHTAGSVGDVLARVRTLATHQPTTPPLGEDIAAAFLAAMPPRYVVANAPERILRHMEMARQLNLDVEEARKRLEPGRAERGLVVMEGRPVHGGRESDLWEVTILARDQQGLFATLAGVFALHGLNVYAADAFVWRDGTALDVFHVTAPPDPLYAREFWGKVRSSVQYAMTGKLALDYRLEEARASRIIPDALREALRRPAEVRVDNGLSDFYTVIDVFAPDRPALLYDVARTLQSLHLDVLFAKVSTLGNRTADTFSVRTAQGQKLTDEEHLAEVRAALLHAVASR</sequence>
<keyword evidence="2 7" id="KW-0548">Nucleotidyltransferase</keyword>
<dbReference type="Proteomes" id="UP000009173">
    <property type="component" value="Chromosome"/>
</dbReference>
<dbReference type="GO" id="GO:0006808">
    <property type="term" value="P:regulation of nitrogen utilization"/>
    <property type="evidence" value="ECO:0007669"/>
    <property type="project" value="UniProtKB-UniRule"/>
</dbReference>
<comment type="cofactor">
    <cofactor evidence="7">
        <name>Mg(2+)</name>
        <dbReference type="ChEBI" id="CHEBI:18420"/>
    </cofactor>
</comment>
<dbReference type="GO" id="GO:0008773">
    <property type="term" value="F:[protein-PII] uridylyltransferase activity"/>
    <property type="evidence" value="ECO:0007669"/>
    <property type="project" value="UniProtKB-UniRule"/>
</dbReference>
<accession>A0A0H3A9I9</accession>
<dbReference type="SUPFAM" id="SSF55021">
    <property type="entry name" value="ACT-like"/>
    <property type="match status" value="2"/>
</dbReference>
<dbReference type="InterPro" id="IPR013546">
    <property type="entry name" value="PII_UdlTrfase/GS_AdlTrfase"/>
</dbReference>
<evidence type="ECO:0000256" key="1">
    <source>
        <dbReference type="ARBA" id="ARBA00022679"/>
    </source>
</evidence>
<keyword evidence="1 7" id="KW-0808">Transferase</keyword>
<dbReference type="PROSITE" id="PS51671">
    <property type="entry name" value="ACT"/>
    <property type="match status" value="2"/>
</dbReference>
<dbReference type="RefSeq" id="WP_011792493.1">
    <property type="nucleotide sequence ID" value="NC_008751.1"/>
</dbReference>
<dbReference type="HOGENOM" id="CLU_012833_1_0_7"/>
<dbReference type="InterPro" id="IPR045865">
    <property type="entry name" value="ACT-like_dom_sf"/>
</dbReference>
<dbReference type="CDD" id="cd00077">
    <property type="entry name" value="HDc"/>
    <property type="match status" value="1"/>
</dbReference>
<dbReference type="EC" id="2.7.7.59" evidence="7"/>
<comment type="domain">
    <text evidence="7">Has four distinct domains: an N-terminal nucleotidyltransferase (NT) domain responsible for UTase activity, a central HD domain that encodes UR activity, and two C-terminal ACT domains that seem to have a role in glutamine sensing.</text>
</comment>
<dbReference type="EMBL" id="CP000527">
    <property type="protein sequence ID" value="ABM28846.1"/>
    <property type="molecule type" value="Genomic_DNA"/>
</dbReference>
<evidence type="ECO:0000259" key="9">
    <source>
        <dbReference type="PROSITE" id="PS51831"/>
    </source>
</evidence>
<dbReference type="NCBIfam" id="TIGR01693">
    <property type="entry name" value="UTase_glnD"/>
    <property type="match status" value="1"/>
</dbReference>
<evidence type="ECO:0000313" key="10">
    <source>
        <dbReference type="EMBL" id="ABM28846.1"/>
    </source>
</evidence>
<dbReference type="Pfam" id="PF01966">
    <property type="entry name" value="HD"/>
    <property type="match status" value="1"/>
</dbReference>
<evidence type="ECO:0000256" key="7">
    <source>
        <dbReference type="HAMAP-Rule" id="MF_00277"/>
    </source>
</evidence>
<dbReference type="Pfam" id="PF08335">
    <property type="entry name" value="GlnD_UR_UTase"/>
    <property type="match status" value="1"/>
</dbReference>
<feature type="domain" description="ACT" evidence="8">
    <location>
        <begin position="834"/>
        <end position="906"/>
    </location>
</feature>
<dbReference type="InterPro" id="IPR003607">
    <property type="entry name" value="HD/PDEase_dom"/>
</dbReference>
<dbReference type="KEGG" id="dvl:Dvul_1829"/>
<organism evidence="10 11">
    <name type="scientific">Nitratidesulfovibrio vulgaris (strain DP4)</name>
    <name type="common">Desulfovibrio vulgaris</name>
    <dbReference type="NCBI Taxonomy" id="391774"/>
    <lineage>
        <taxon>Bacteria</taxon>
        <taxon>Pseudomonadati</taxon>
        <taxon>Thermodesulfobacteriota</taxon>
        <taxon>Desulfovibrionia</taxon>
        <taxon>Desulfovibrionales</taxon>
        <taxon>Desulfovibrionaceae</taxon>
        <taxon>Nitratidesulfovibrio</taxon>
    </lineage>
</organism>
<dbReference type="InterPro" id="IPR006674">
    <property type="entry name" value="HD_domain"/>
</dbReference>
<dbReference type="CDD" id="cd04899">
    <property type="entry name" value="ACT_ACR-UUR-like_2"/>
    <property type="match status" value="1"/>
</dbReference>
<dbReference type="PANTHER" id="PTHR47320">
    <property type="entry name" value="BIFUNCTIONAL URIDYLYLTRANSFERASE/URIDYLYL-REMOVING ENZYME"/>
    <property type="match status" value="1"/>
</dbReference>
<comment type="catalytic activity">
    <reaction evidence="7">
        <text>[protein-PII]-uridylyl-L-tyrosine + H2O = [protein-PII]-L-tyrosine + UMP + H(+)</text>
        <dbReference type="Rhea" id="RHEA:48600"/>
        <dbReference type="Rhea" id="RHEA-COMP:12147"/>
        <dbReference type="Rhea" id="RHEA-COMP:12148"/>
        <dbReference type="ChEBI" id="CHEBI:15377"/>
        <dbReference type="ChEBI" id="CHEBI:15378"/>
        <dbReference type="ChEBI" id="CHEBI:46858"/>
        <dbReference type="ChEBI" id="CHEBI:57865"/>
        <dbReference type="ChEBI" id="CHEBI:90602"/>
    </reaction>
</comment>
<dbReference type="SUPFAM" id="SSF109604">
    <property type="entry name" value="HD-domain/PDEase-like"/>
    <property type="match status" value="1"/>
</dbReference>
<dbReference type="SUPFAM" id="SSF81593">
    <property type="entry name" value="Nucleotidyltransferase substrate binding subunit/domain"/>
    <property type="match status" value="1"/>
</dbReference>
<comment type="activity regulation">
    <text evidence="7">Uridylyltransferase (UTase) activity is inhibited by glutamine, while glutamine activates uridylyl-removing (UR) activity.</text>
</comment>
<proteinExistence type="inferred from homology"/>
<evidence type="ECO:0000256" key="5">
    <source>
        <dbReference type="ARBA" id="ARBA00022842"/>
    </source>
</evidence>
<dbReference type="CDD" id="cd04900">
    <property type="entry name" value="ACT_UUR-like_1"/>
    <property type="match status" value="1"/>
</dbReference>
<name>A0A0H3A9I9_NITV4</name>
<feature type="domain" description="HD" evidence="9">
    <location>
        <begin position="449"/>
        <end position="578"/>
    </location>
</feature>
<evidence type="ECO:0000256" key="2">
    <source>
        <dbReference type="ARBA" id="ARBA00022695"/>
    </source>
</evidence>
<dbReference type="InterPro" id="IPR002912">
    <property type="entry name" value="ACT_dom"/>
</dbReference>
<dbReference type="EC" id="3.1.4.-" evidence="7"/>
<dbReference type="SUPFAM" id="SSF81301">
    <property type="entry name" value="Nucleotidyltransferase"/>
    <property type="match status" value="1"/>
</dbReference>
<evidence type="ECO:0000313" key="11">
    <source>
        <dbReference type="Proteomes" id="UP000009173"/>
    </source>
</evidence>
<dbReference type="InterPro" id="IPR010043">
    <property type="entry name" value="UTase/UR"/>
</dbReference>
<evidence type="ECO:0000256" key="3">
    <source>
        <dbReference type="ARBA" id="ARBA00022737"/>
    </source>
</evidence>
<evidence type="ECO:0000259" key="8">
    <source>
        <dbReference type="PROSITE" id="PS51671"/>
    </source>
</evidence>
<keyword evidence="5 7" id="KW-0460">Magnesium</keyword>
<dbReference type="AlphaFoldDB" id="A0A0H3A9I9"/>
<protein>
    <recommendedName>
        <fullName evidence="7">Bifunctional uridylyltransferase/uridylyl-removing enzyme</fullName>
        <shortName evidence="7">UTase/UR</shortName>
    </recommendedName>
    <alternativeName>
        <fullName evidence="7">Bifunctional [protein-PII] modification enzyme</fullName>
    </alternativeName>
    <alternativeName>
        <fullName evidence="7">Bifunctional nitrogen sensor protein</fullName>
    </alternativeName>
    <domain>
        <recommendedName>
            <fullName evidence="7">[Protein-PII] uridylyltransferase</fullName>
            <shortName evidence="7">PII uridylyltransferase</shortName>
            <shortName evidence="7">UTase</shortName>
            <ecNumber evidence="7">2.7.7.59</ecNumber>
        </recommendedName>
    </domain>
    <domain>
        <recommendedName>
            <fullName evidence="7">[Protein-PII]-UMP uridylyl-removing enzyme</fullName>
            <shortName evidence="7">UR</shortName>
            <ecNumber evidence="7">3.1.4.-</ecNumber>
        </recommendedName>
    </domain>
</protein>
<comment type="caution">
    <text evidence="7">Lacks conserved residue(s) required for the propagation of feature annotation.</text>
</comment>
<dbReference type="Gene3D" id="1.10.3090.10">
    <property type="entry name" value="cca-adding enzyme, domain 2"/>
    <property type="match status" value="1"/>
</dbReference>
<dbReference type="InterPro" id="IPR043519">
    <property type="entry name" value="NT_sf"/>
</dbReference>
<feature type="domain" description="ACT" evidence="8">
    <location>
        <begin position="720"/>
        <end position="798"/>
    </location>
</feature>
<keyword evidence="3" id="KW-0677">Repeat</keyword>
<dbReference type="Pfam" id="PF24931">
    <property type="entry name" value="ACT_ACR9_3rd"/>
    <property type="match status" value="1"/>
</dbReference>
<dbReference type="PROSITE" id="PS51831">
    <property type="entry name" value="HD"/>
    <property type="match status" value="1"/>
</dbReference>
<dbReference type="GO" id="GO:0008081">
    <property type="term" value="F:phosphoric diester hydrolase activity"/>
    <property type="evidence" value="ECO:0007669"/>
    <property type="project" value="UniProtKB-UniRule"/>
</dbReference>
<dbReference type="PIRSF" id="PIRSF006288">
    <property type="entry name" value="PII_uridyltransf"/>
    <property type="match status" value="1"/>
</dbReference>
<dbReference type="PANTHER" id="PTHR47320:SF1">
    <property type="entry name" value="BIFUNCTIONAL URIDYLYLTRANSFERASE_URIDYLYL-REMOVING ENZYME"/>
    <property type="match status" value="1"/>
</dbReference>
<comment type="catalytic activity">
    <reaction evidence="7">
        <text>[protein-PII]-L-tyrosine + UTP = [protein-PII]-uridylyl-L-tyrosine + diphosphate</text>
        <dbReference type="Rhea" id="RHEA:13673"/>
        <dbReference type="Rhea" id="RHEA-COMP:12147"/>
        <dbReference type="Rhea" id="RHEA-COMP:12148"/>
        <dbReference type="ChEBI" id="CHEBI:33019"/>
        <dbReference type="ChEBI" id="CHEBI:46398"/>
        <dbReference type="ChEBI" id="CHEBI:46858"/>
        <dbReference type="ChEBI" id="CHEBI:90602"/>
        <dbReference type="EC" id="2.7.7.59"/>
    </reaction>
</comment>